<evidence type="ECO:0000313" key="2">
    <source>
        <dbReference type="EMBL" id="AKF05537.1"/>
    </source>
</evidence>
<feature type="region of interest" description="Disordered" evidence="1">
    <location>
        <begin position="19"/>
        <end position="48"/>
    </location>
</feature>
<proteinExistence type="predicted"/>
<evidence type="ECO:0000256" key="1">
    <source>
        <dbReference type="SAM" id="MobiDB-lite"/>
    </source>
</evidence>
<protein>
    <submittedName>
        <fullName evidence="2">Uncharacterized protein</fullName>
    </submittedName>
</protein>
<gene>
    <name evidence="2" type="ORF">DB32_002686</name>
</gene>
<accession>A0A0F6W247</accession>
<dbReference type="Proteomes" id="UP000034883">
    <property type="component" value="Chromosome"/>
</dbReference>
<dbReference type="AlphaFoldDB" id="A0A0F6W247"/>
<sequence length="606" mass="62460">MIVSLALVACDSCERGGPVPFGLDGGSAGRARTEGPGETQARPDAPARASMVTRELPDGTAQVEVEGASIAIEGESLRALGAIDLDRDGDRDVVLVTGGTGAHGPRVLFASRDGAAFAAPIELATTPALASGCTIDRATLRALSDDRLAAEADATCASGDAPRVLHVIAIAAEARPRVLERFVLRARAVDVAPAESLALRIEDRDGDGHADLVADVALRAEGVEAAADVSLAFLDRPAGLARDATEPEARIAALAQEARTALRRHPDRARAIASRALTLWDALCREPGRARLEIGGAAGVPCGRSAGAGRALAVLAQAAARTSDPLLALDALSRLGSTSQISVRDGERDAARSALDGLANAALTIHEGPALEAPRERGPRRSVLAFLAEDRLLVRGSAPRVITLESGGEQRGADAESSLAMVDPSGGRRLVAIERRCAGTVLVIGPVDALADLGGARHDALIAPRRPPPGAPCPDLTPALRADEDGWRALGWAPQGVLLARGTELRVVPLDLEGRAAGDPVVLEAGAAIPAPIAPGHATADARVYAYATSAGLVVITLAPERRAEFVRPAGWVAPEGASIDVAVSPSGRRLAWIADGRVRWIERAP</sequence>
<keyword evidence="3" id="KW-1185">Reference proteome</keyword>
<evidence type="ECO:0000313" key="3">
    <source>
        <dbReference type="Proteomes" id="UP000034883"/>
    </source>
</evidence>
<dbReference type="SUPFAM" id="SSF69318">
    <property type="entry name" value="Integrin alpha N-terminal domain"/>
    <property type="match status" value="1"/>
</dbReference>
<organism evidence="2 3">
    <name type="scientific">Sandaracinus amylolyticus</name>
    <dbReference type="NCBI Taxonomy" id="927083"/>
    <lineage>
        <taxon>Bacteria</taxon>
        <taxon>Pseudomonadati</taxon>
        <taxon>Myxococcota</taxon>
        <taxon>Polyangia</taxon>
        <taxon>Polyangiales</taxon>
        <taxon>Sandaracinaceae</taxon>
        <taxon>Sandaracinus</taxon>
    </lineage>
</organism>
<reference evidence="2 3" key="1">
    <citation type="submission" date="2015-03" db="EMBL/GenBank/DDBJ databases">
        <title>Genome assembly of Sandaracinus amylolyticus DSM 53668.</title>
        <authorList>
            <person name="Sharma G."/>
            <person name="Subramanian S."/>
        </authorList>
    </citation>
    <scope>NUCLEOTIDE SEQUENCE [LARGE SCALE GENOMIC DNA]</scope>
    <source>
        <strain evidence="2 3">DSM 53668</strain>
    </source>
</reference>
<dbReference type="EMBL" id="CP011125">
    <property type="protein sequence ID" value="AKF05537.1"/>
    <property type="molecule type" value="Genomic_DNA"/>
</dbReference>
<dbReference type="InterPro" id="IPR028994">
    <property type="entry name" value="Integrin_alpha_N"/>
</dbReference>
<name>A0A0F6W247_9BACT</name>
<dbReference type="STRING" id="927083.DB32_002686"/>
<dbReference type="KEGG" id="samy:DB32_002686"/>